<feature type="transmembrane region" description="Helical" evidence="7">
    <location>
        <begin position="392"/>
        <end position="416"/>
    </location>
</feature>
<feature type="domain" description="Major facilitator superfamily (MFS) profile" evidence="8">
    <location>
        <begin position="1"/>
        <end position="421"/>
    </location>
</feature>
<feature type="transmembrane region" description="Helical" evidence="7">
    <location>
        <begin position="247"/>
        <end position="268"/>
    </location>
</feature>
<reference evidence="10" key="2">
    <citation type="submission" date="2022-10" db="EMBL/GenBank/DDBJ databases">
        <title>The complete genomes of actinobacterial strains from the NBC collection.</title>
        <authorList>
            <person name="Joergensen T.S."/>
            <person name="Alvarez Arevalo M."/>
            <person name="Sterndorff E.B."/>
            <person name="Faurdal D."/>
            <person name="Vuksanovic O."/>
            <person name="Mourched A.-S."/>
            <person name="Charusanti P."/>
            <person name="Shaw S."/>
            <person name="Blin K."/>
            <person name="Weber T."/>
        </authorList>
    </citation>
    <scope>NUCLEOTIDE SEQUENCE</scope>
    <source>
        <strain evidence="10">NBC_01256</strain>
    </source>
</reference>
<gene>
    <name evidence="10" type="ORF">OG727_03230</name>
    <name evidence="9" type="ORF">Scani_24300</name>
</gene>
<feature type="transmembrane region" description="Helical" evidence="7">
    <location>
        <begin position="35"/>
        <end position="55"/>
    </location>
</feature>
<proteinExistence type="predicted"/>
<evidence type="ECO:0000313" key="9">
    <source>
        <dbReference type="EMBL" id="GFE06162.1"/>
    </source>
</evidence>
<feature type="region of interest" description="Disordered" evidence="6">
    <location>
        <begin position="429"/>
        <end position="455"/>
    </location>
</feature>
<dbReference type="PROSITE" id="PS00217">
    <property type="entry name" value="SUGAR_TRANSPORT_2"/>
    <property type="match status" value="1"/>
</dbReference>
<evidence type="ECO:0000259" key="8">
    <source>
        <dbReference type="PROSITE" id="PS50850"/>
    </source>
</evidence>
<organism evidence="9 11">
    <name type="scientific">Streptomyces caniferus</name>
    <dbReference type="NCBI Taxonomy" id="285557"/>
    <lineage>
        <taxon>Bacteria</taxon>
        <taxon>Bacillati</taxon>
        <taxon>Actinomycetota</taxon>
        <taxon>Actinomycetes</taxon>
        <taxon>Kitasatosporales</taxon>
        <taxon>Streptomycetaceae</taxon>
        <taxon>Streptomyces</taxon>
    </lineage>
</organism>
<keyword evidence="3 7" id="KW-0812">Transmembrane</keyword>
<feature type="transmembrane region" description="Helical" evidence="7">
    <location>
        <begin position="335"/>
        <end position="355"/>
    </location>
</feature>
<dbReference type="GO" id="GO:0022857">
    <property type="term" value="F:transmembrane transporter activity"/>
    <property type="evidence" value="ECO:0007669"/>
    <property type="project" value="InterPro"/>
</dbReference>
<dbReference type="Proteomes" id="UP000435837">
    <property type="component" value="Unassembled WGS sequence"/>
</dbReference>
<evidence type="ECO:0000313" key="12">
    <source>
        <dbReference type="Proteomes" id="UP001432292"/>
    </source>
</evidence>
<feature type="transmembrane region" description="Helical" evidence="7">
    <location>
        <begin position="308"/>
        <end position="329"/>
    </location>
</feature>
<keyword evidence="5 7" id="KW-0472">Membrane</keyword>
<dbReference type="PROSITE" id="PS50850">
    <property type="entry name" value="MFS"/>
    <property type="match status" value="1"/>
</dbReference>
<comment type="subcellular location">
    <subcellularLocation>
        <location evidence="1">Cell membrane</location>
        <topology evidence="1">Multi-pass membrane protein</topology>
    </subcellularLocation>
</comment>
<dbReference type="Pfam" id="PF00083">
    <property type="entry name" value="Sugar_tr"/>
    <property type="match status" value="1"/>
</dbReference>
<dbReference type="OrthoDB" id="9109650at2"/>
<dbReference type="RefSeq" id="WP_159475788.1">
    <property type="nucleotide sequence ID" value="NZ_BAAATH010000002.1"/>
</dbReference>
<accession>A0A640S6C3</accession>
<keyword evidence="12" id="KW-1185">Reference proteome</keyword>
<evidence type="ECO:0000256" key="6">
    <source>
        <dbReference type="SAM" id="MobiDB-lite"/>
    </source>
</evidence>
<evidence type="ECO:0000256" key="3">
    <source>
        <dbReference type="ARBA" id="ARBA00022692"/>
    </source>
</evidence>
<dbReference type="InterPro" id="IPR005828">
    <property type="entry name" value="MFS_sugar_transport-like"/>
</dbReference>
<sequence>MGGLGLTFDGLDVASLAFLLPSASAEWHLSSAQTGLLGSSTLMGYLVGALLAGIVGDRVGRRRVMMWALTLYCTATLLAAFAPNWEFFFAARVLAGVGTGSESVIIPSFLSEFAPGRLRGRFVGGLAGFFSFGYVMAALLGRFVVPASADGWRIVQVICTLPVLMLLWWRRSVPESPRFLVAVGREDEARRVVDELEAQAVSALGRELPPVPPSAPAPVPPRTPPPTVLQGLAALWRGGLARRTAPLWLLWLVNTFAFYGFFTFVPTLLAEGGLTITKSFSYSIVIYLAQIPGYYVAALLNDVMDRKWTIGVCLGGGAVSAALLSSSGISAQVMVYGAMLSFFMNGVYASIYAYTPEVYPTVIRAQGVGAASAFGRVGGIAAPLIIGSAYPTLGFTGVFVMTAAALLVGALAILAFGVSTKGRTLEDIALPSAAPPGPAPDTAAHFTPADAPRSP</sequence>
<dbReference type="InterPro" id="IPR036259">
    <property type="entry name" value="MFS_trans_sf"/>
</dbReference>
<evidence type="ECO:0000256" key="1">
    <source>
        <dbReference type="ARBA" id="ARBA00004651"/>
    </source>
</evidence>
<feature type="transmembrane region" description="Helical" evidence="7">
    <location>
        <begin position="367"/>
        <end position="386"/>
    </location>
</feature>
<feature type="transmembrane region" description="Helical" evidence="7">
    <location>
        <begin position="64"/>
        <end position="83"/>
    </location>
</feature>
<evidence type="ECO:0000256" key="5">
    <source>
        <dbReference type="ARBA" id="ARBA00023136"/>
    </source>
</evidence>
<dbReference type="EMBL" id="BLIN01000003">
    <property type="protein sequence ID" value="GFE06162.1"/>
    <property type="molecule type" value="Genomic_DNA"/>
</dbReference>
<dbReference type="EMBL" id="CP108473">
    <property type="protein sequence ID" value="WUS27795.1"/>
    <property type="molecule type" value="Genomic_DNA"/>
</dbReference>
<dbReference type="InterPro" id="IPR020846">
    <property type="entry name" value="MFS_dom"/>
</dbReference>
<reference evidence="9 11" key="1">
    <citation type="submission" date="2019-12" db="EMBL/GenBank/DDBJ databases">
        <title>Whole genome shotgun sequence of Streptomyces caniferus NBRC 15389.</title>
        <authorList>
            <person name="Ichikawa N."/>
            <person name="Kimura A."/>
            <person name="Kitahashi Y."/>
            <person name="Komaki H."/>
            <person name="Tamura T."/>
        </authorList>
    </citation>
    <scope>NUCLEOTIDE SEQUENCE [LARGE SCALE GENOMIC DNA]</scope>
    <source>
        <strain evidence="9 11">NBRC 15389</strain>
    </source>
</reference>
<dbReference type="AlphaFoldDB" id="A0A640S6C3"/>
<evidence type="ECO:0000313" key="11">
    <source>
        <dbReference type="Proteomes" id="UP000435837"/>
    </source>
</evidence>
<dbReference type="GeneID" id="96640127"/>
<dbReference type="PANTHER" id="PTHR23511:SF34">
    <property type="entry name" value="SYNAPTIC VESICLE GLYCOPROTEIN 2"/>
    <property type="match status" value="1"/>
</dbReference>
<dbReference type="PANTHER" id="PTHR23511">
    <property type="entry name" value="SYNAPTIC VESICLE GLYCOPROTEIN 2"/>
    <property type="match status" value="1"/>
</dbReference>
<dbReference type="GO" id="GO:0005886">
    <property type="term" value="C:plasma membrane"/>
    <property type="evidence" value="ECO:0007669"/>
    <property type="project" value="UniProtKB-SubCell"/>
</dbReference>
<keyword evidence="4 7" id="KW-1133">Transmembrane helix</keyword>
<feature type="transmembrane region" description="Helical" evidence="7">
    <location>
        <begin position="122"/>
        <end position="145"/>
    </location>
</feature>
<name>A0A640S6C3_9ACTN</name>
<evidence type="ECO:0000256" key="4">
    <source>
        <dbReference type="ARBA" id="ARBA00022989"/>
    </source>
</evidence>
<feature type="transmembrane region" description="Helical" evidence="7">
    <location>
        <begin position="280"/>
        <end position="301"/>
    </location>
</feature>
<evidence type="ECO:0000256" key="2">
    <source>
        <dbReference type="ARBA" id="ARBA00022448"/>
    </source>
</evidence>
<dbReference type="Gene3D" id="1.20.1250.20">
    <property type="entry name" value="MFS general substrate transporter like domains"/>
    <property type="match status" value="1"/>
</dbReference>
<evidence type="ECO:0000256" key="7">
    <source>
        <dbReference type="SAM" id="Phobius"/>
    </source>
</evidence>
<evidence type="ECO:0000313" key="10">
    <source>
        <dbReference type="EMBL" id="WUS27795.1"/>
    </source>
</evidence>
<dbReference type="Proteomes" id="UP001432292">
    <property type="component" value="Chromosome"/>
</dbReference>
<dbReference type="CDD" id="cd17316">
    <property type="entry name" value="MFS_SV2_like"/>
    <property type="match status" value="1"/>
</dbReference>
<protein>
    <submittedName>
        <fullName evidence="9">MFS transporter</fullName>
    </submittedName>
</protein>
<dbReference type="SUPFAM" id="SSF103473">
    <property type="entry name" value="MFS general substrate transporter"/>
    <property type="match status" value="1"/>
</dbReference>
<dbReference type="InterPro" id="IPR005829">
    <property type="entry name" value="Sugar_transporter_CS"/>
</dbReference>
<keyword evidence="2" id="KW-0813">Transport</keyword>